<evidence type="ECO:0000313" key="2">
    <source>
        <dbReference type="Proteomes" id="UP000541444"/>
    </source>
</evidence>
<dbReference type="PANTHER" id="PTHR42905:SF2">
    <property type="entry name" value="PHOSPHOENOLPYRUVATE CARBOXYLASE FAMILY PROTEIN"/>
    <property type="match status" value="1"/>
</dbReference>
<gene>
    <name evidence="1" type="ORF">GIB67_039949</name>
</gene>
<proteinExistence type="predicted"/>
<dbReference type="Proteomes" id="UP000541444">
    <property type="component" value="Unassembled WGS sequence"/>
</dbReference>
<keyword evidence="2" id="KW-1185">Reference proteome</keyword>
<dbReference type="PANTHER" id="PTHR42905">
    <property type="entry name" value="PHOSPHOENOLPYRUVATE CARBOXYLASE"/>
    <property type="match status" value="1"/>
</dbReference>
<comment type="caution">
    <text evidence="1">The sequence shown here is derived from an EMBL/GenBank/DDBJ whole genome shotgun (WGS) entry which is preliminary data.</text>
</comment>
<dbReference type="EMBL" id="JACGCM010000309">
    <property type="protein sequence ID" value="KAF6173998.1"/>
    <property type="molecule type" value="Genomic_DNA"/>
</dbReference>
<evidence type="ECO:0000313" key="1">
    <source>
        <dbReference type="EMBL" id="KAF6173998.1"/>
    </source>
</evidence>
<accession>A0A7J7P4A0</accession>
<name>A0A7J7P4A0_9MAGN</name>
<organism evidence="1 2">
    <name type="scientific">Kingdonia uniflora</name>
    <dbReference type="NCBI Taxonomy" id="39325"/>
    <lineage>
        <taxon>Eukaryota</taxon>
        <taxon>Viridiplantae</taxon>
        <taxon>Streptophyta</taxon>
        <taxon>Embryophyta</taxon>
        <taxon>Tracheophyta</taxon>
        <taxon>Spermatophyta</taxon>
        <taxon>Magnoliopsida</taxon>
        <taxon>Ranunculales</taxon>
        <taxon>Circaeasteraceae</taxon>
        <taxon>Kingdonia</taxon>
    </lineage>
</organism>
<protein>
    <submittedName>
        <fullName evidence="1">Uncharacterized protein</fullName>
    </submittedName>
</protein>
<dbReference type="OrthoDB" id="1923844at2759"/>
<dbReference type="AlphaFoldDB" id="A0A7J7P4A0"/>
<reference evidence="1 2" key="1">
    <citation type="journal article" date="2020" name="IScience">
        <title>Genome Sequencing of the Endangered Kingdonia uniflora (Circaeasteraceae, Ranunculales) Reveals Potential Mechanisms of Evolutionary Specialization.</title>
        <authorList>
            <person name="Sun Y."/>
            <person name="Deng T."/>
            <person name="Zhang A."/>
            <person name="Moore M.J."/>
            <person name="Landis J.B."/>
            <person name="Lin N."/>
            <person name="Zhang H."/>
            <person name="Zhang X."/>
            <person name="Huang J."/>
            <person name="Zhang X."/>
            <person name="Sun H."/>
            <person name="Wang H."/>
        </authorList>
    </citation>
    <scope>NUCLEOTIDE SEQUENCE [LARGE SCALE GENOMIC DNA]</scope>
    <source>
        <strain evidence="1">TB1705</strain>
        <tissue evidence="1">Leaf</tissue>
    </source>
</reference>
<sequence length="167" mass="18075">MSVKRTVKGFIKAGFAGIILEGQDALTTLKGGRMPPGSLPSFDEIMEILSDLYSVQRRSLDDGEEQELAVKVVTPDVYYGSDGPKGPFGGMWSRMLRVKITGRDGSEKLELRIPISAGFLEGITNLVPALGGVNIKELLDNATGEPGGKLLLDFDDTMADRIQLFLD</sequence>